<sequence length="713" mass="77222">MTQIKNTLTSTIVAPTNIESPNNQPKMKLSTAIAAMSLAVVFSIQSPPIEAFAFAHPSFLDGRHHHHHRILPRHDISSFPIQRYRHTAAAMIHAATTSGNVDTTAEVRIVPTTPIPDMRPGTSGLRKKVEVWQGEHYLENFVQSLIDTAVEKEGKTLDTIIIAGDGRYHNSQAIPIIAHLAAANGIRHIWIPQFGIMSTPAVSAAIRRRRRSEDEEDGRGGGGRDGEGIAQGGIVLTASHNPGGPGEDFGIKYNEGLGQPAGEDFTEALYQKTLTISSYKTLSNIVDIDLSAPVGTQYTLTPTSTVTIIDPYRNYLDALKSCFDFDQLRKFGQRKGFSMVFDGMHGAGGIFAKRVLVEELGLPESSLMRCNPLPDFGKCHPDPNLTYASELVKKMGLLPDGSADESIPSSSLPTLGAANDGDGDRNLIAGAGFFVTPSDSMALICDNWESIPQFASRGGLKGVARSMPSSAALDVVASARNIPCFVTPTGWKFFGNLMSSKEMFGGEDYTPFLCGEESFGTGSDHVREKDGLWAVLAWMSILAKANEGNVAEGTLVGVKDIVQNHWEKYGRHFYCRYDYEGVDSNAANKVMDFIRESFVNGDASSMEIGESGIKLTNAVEFSYTDPVDGSKTSKQGLILNFELPSGDPARVVFRLSGTGSAGATIRMYLEQYEKDSTKHGMSAPVALRGLAEEALRLVKMEEKTGRDSPTVIT</sequence>
<dbReference type="PROSITE" id="PS00710">
    <property type="entry name" value="PGM_PMM"/>
    <property type="match status" value="1"/>
</dbReference>
<dbReference type="Pfam" id="PF02880">
    <property type="entry name" value="PGM_PMM_III"/>
    <property type="match status" value="1"/>
</dbReference>
<dbReference type="InterPro" id="IPR016055">
    <property type="entry name" value="A-D-PHexomutase_a/b/a-I/II/III"/>
</dbReference>
<dbReference type="SUPFAM" id="SSF55957">
    <property type="entry name" value="Phosphoglucomutase, C-terminal domain"/>
    <property type="match status" value="1"/>
</dbReference>
<dbReference type="AlphaFoldDB" id="A0ABD3QBJ2"/>
<dbReference type="PANTHER" id="PTHR22573:SF2">
    <property type="entry name" value="PHOSPHOGLUCOMUTASE"/>
    <property type="match status" value="1"/>
</dbReference>
<evidence type="ECO:0000259" key="12">
    <source>
        <dbReference type="Pfam" id="PF02880"/>
    </source>
</evidence>
<feature type="domain" description="Alpha-D-phosphohexomutase alpha/beta/alpha" evidence="11">
    <location>
        <begin position="314"/>
        <end position="429"/>
    </location>
</feature>
<feature type="compositionally biased region" description="Basic and acidic residues" evidence="9">
    <location>
        <begin position="218"/>
        <end position="227"/>
    </location>
</feature>
<dbReference type="InterPro" id="IPR005845">
    <property type="entry name" value="A-D-PHexomutase_a/b/a-II"/>
</dbReference>
<dbReference type="Gene3D" id="3.30.310.50">
    <property type="entry name" value="Alpha-D-phosphohexomutase, C-terminal domain"/>
    <property type="match status" value="1"/>
</dbReference>
<feature type="region of interest" description="Disordered" evidence="9">
    <location>
        <begin position="207"/>
        <end position="229"/>
    </location>
</feature>
<proteinExistence type="inferred from homology"/>
<evidence type="ECO:0000256" key="8">
    <source>
        <dbReference type="ARBA" id="ARBA00023235"/>
    </source>
</evidence>
<evidence type="ECO:0000313" key="13">
    <source>
        <dbReference type="EMBL" id="KAL3797703.1"/>
    </source>
</evidence>
<evidence type="ECO:0000256" key="5">
    <source>
        <dbReference type="ARBA" id="ARBA00022553"/>
    </source>
</evidence>
<evidence type="ECO:0000256" key="9">
    <source>
        <dbReference type="SAM" id="MobiDB-lite"/>
    </source>
</evidence>
<name>A0ABD3QBJ2_9STRA</name>
<dbReference type="Proteomes" id="UP001516023">
    <property type="component" value="Unassembled WGS sequence"/>
</dbReference>
<dbReference type="Pfam" id="PF24947">
    <property type="entry name" value="PGM1_C_vert_fung"/>
    <property type="match status" value="1"/>
</dbReference>
<evidence type="ECO:0000256" key="2">
    <source>
        <dbReference type="ARBA" id="ARBA00001946"/>
    </source>
</evidence>
<organism evidence="13 14">
    <name type="scientific">Cyclotella cryptica</name>
    <dbReference type="NCBI Taxonomy" id="29204"/>
    <lineage>
        <taxon>Eukaryota</taxon>
        <taxon>Sar</taxon>
        <taxon>Stramenopiles</taxon>
        <taxon>Ochrophyta</taxon>
        <taxon>Bacillariophyta</taxon>
        <taxon>Coscinodiscophyceae</taxon>
        <taxon>Thalassiosirophycidae</taxon>
        <taxon>Stephanodiscales</taxon>
        <taxon>Stephanodiscaceae</taxon>
        <taxon>Cyclotella</taxon>
    </lineage>
</organism>
<dbReference type="InterPro" id="IPR005841">
    <property type="entry name" value="Alpha-D-phosphohexomutase_SF"/>
</dbReference>
<reference evidence="13 14" key="1">
    <citation type="journal article" date="2020" name="G3 (Bethesda)">
        <title>Improved Reference Genome for Cyclotella cryptica CCMP332, a Model for Cell Wall Morphogenesis, Salinity Adaptation, and Lipid Production in Diatoms (Bacillariophyta).</title>
        <authorList>
            <person name="Roberts W.R."/>
            <person name="Downey K.M."/>
            <person name="Ruck E.C."/>
            <person name="Traller J.C."/>
            <person name="Alverson A.J."/>
        </authorList>
    </citation>
    <scope>NUCLEOTIDE SEQUENCE [LARGE SCALE GENOMIC DNA]</scope>
    <source>
        <strain evidence="13 14">CCMP332</strain>
    </source>
</reference>
<comment type="caution">
    <text evidence="13">The sequence shown here is derived from an EMBL/GenBank/DDBJ whole genome shotgun (WGS) entry which is preliminary data.</text>
</comment>
<dbReference type="FunFam" id="3.30.310.50:FF:000002">
    <property type="entry name" value="Phosphoglucomutase 5"/>
    <property type="match status" value="1"/>
</dbReference>
<protein>
    <recommendedName>
        <fullName evidence="4">phosphoglucomutase (alpha-D-glucose-1,6-bisphosphate-dependent)</fullName>
        <ecNumber evidence="4">5.4.2.2</ecNumber>
    </recommendedName>
</protein>
<feature type="domain" description="Alpha-D-phosphohexomutase alpha/beta/alpha" evidence="10">
    <location>
        <begin position="119"/>
        <end position="279"/>
    </location>
</feature>
<keyword evidence="14" id="KW-1185">Reference proteome</keyword>
<dbReference type="InterPro" id="IPR016066">
    <property type="entry name" value="A-D-PHexomutase_CS"/>
</dbReference>
<evidence type="ECO:0000313" key="14">
    <source>
        <dbReference type="Proteomes" id="UP001516023"/>
    </source>
</evidence>
<evidence type="ECO:0000256" key="4">
    <source>
        <dbReference type="ARBA" id="ARBA00012728"/>
    </source>
</evidence>
<dbReference type="EMBL" id="JABMIG020000052">
    <property type="protein sequence ID" value="KAL3797703.1"/>
    <property type="molecule type" value="Genomic_DNA"/>
</dbReference>
<dbReference type="SUPFAM" id="SSF53738">
    <property type="entry name" value="Phosphoglucomutase, first 3 domains"/>
    <property type="match status" value="3"/>
</dbReference>
<evidence type="ECO:0000256" key="7">
    <source>
        <dbReference type="ARBA" id="ARBA00022842"/>
    </source>
</evidence>
<keyword evidence="8" id="KW-0413">Isomerase</keyword>
<comment type="similarity">
    <text evidence="3">Belongs to the phosphohexose mutase family.</text>
</comment>
<gene>
    <name evidence="13" type="ORF">HJC23_000248</name>
</gene>
<dbReference type="InterPro" id="IPR045244">
    <property type="entry name" value="PGM"/>
</dbReference>
<dbReference type="Pfam" id="PF02878">
    <property type="entry name" value="PGM_PMM_I"/>
    <property type="match status" value="1"/>
</dbReference>
<dbReference type="EC" id="5.4.2.2" evidence="4"/>
<comment type="cofactor">
    <cofactor evidence="2">
        <name>Mg(2+)</name>
        <dbReference type="ChEBI" id="CHEBI:18420"/>
    </cofactor>
</comment>
<dbReference type="PRINTS" id="PR00509">
    <property type="entry name" value="PGMPMM"/>
</dbReference>
<dbReference type="PANTHER" id="PTHR22573">
    <property type="entry name" value="PHOSPHOHEXOMUTASE FAMILY MEMBER"/>
    <property type="match status" value="1"/>
</dbReference>
<accession>A0ABD3QBJ2</accession>
<evidence type="ECO:0000259" key="11">
    <source>
        <dbReference type="Pfam" id="PF02879"/>
    </source>
</evidence>
<dbReference type="GO" id="GO:0004614">
    <property type="term" value="F:phosphoglucomutase activity"/>
    <property type="evidence" value="ECO:0007669"/>
    <property type="project" value="UniProtKB-EC"/>
</dbReference>
<keyword evidence="5" id="KW-0597">Phosphoprotein</keyword>
<dbReference type="InterPro" id="IPR036900">
    <property type="entry name" value="A-D-PHexomutase_C_sf"/>
</dbReference>
<dbReference type="NCBIfam" id="NF005737">
    <property type="entry name" value="PRK07564.1-1"/>
    <property type="match status" value="1"/>
</dbReference>
<keyword evidence="6" id="KW-0479">Metal-binding</keyword>
<dbReference type="InterPro" id="IPR005844">
    <property type="entry name" value="A-D-PHexomutase_a/b/a-I"/>
</dbReference>
<dbReference type="GO" id="GO:0046872">
    <property type="term" value="F:metal ion binding"/>
    <property type="evidence" value="ECO:0007669"/>
    <property type="project" value="UniProtKB-KW"/>
</dbReference>
<dbReference type="Pfam" id="PF02879">
    <property type="entry name" value="PGM_PMM_II"/>
    <property type="match status" value="1"/>
</dbReference>
<feature type="domain" description="Alpha-D-phosphohexomutase alpha/beta/alpha" evidence="12">
    <location>
        <begin position="457"/>
        <end position="546"/>
    </location>
</feature>
<dbReference type="InterPro" id="IPR005846">
    <property type="entry name" value="A-D-PHexomutase_a/b/a-III"/>
</dbReference>
<comment type="catalytic activity">
    <reaction evidence="1">
        <text>alpha-D-glucose 1-phosphate = alpha-D-glucose 6-phosphate</text>
        <dbReference type="Rhea" id="RHEA:23536"/>
        <dbReference type="ChEBI" id="CHEBI:58225"/>
        <dbReference type="ChEBI" id="CHEBI:58601"/>
        <dbReference type="EC" id="5.4.2.2"/>
    </reaction>
</comment>
<evidence type="ECO:0000256" key="3">
    <source>
        <dbReference type="ARBA" id="ARBA00010231"/>
    </source>
</evidence>
<evidence type="ECO:0000256" key="1">
    <source>
        <dbReference type="ARBA" id="ARBA00000443"/>
    </source>
</evidence>
<evidence type="ECO:0000259" key="10">
    <source>
        <dbReference type="Pfam" id="PF02878"/>
    </source>
</evidence>
<keyword evidence="7" id="KW-0460">Magnesium</keyword>
<evidence type="ECO:0000256" key="6">
    <source>
        <dbReference type="ARBA" id="ARBA00022723"/>
    </source>
</evidence>
<dbReference type="Gene3D" id="3.40.120.10">
    <property type="entry name" value="Alpha-D-Glucose-1,6-Bisphosphate, subunit A, domain 3"/>
    <property type="match status" value="3"/>
</dbReference>
<dbReference type="FunFam" id="3.40.120.10:FF:000004">
    <property type="entry name" value="Phosphoglucomutase 5"/>
    <property type="match status" value="1"/>
</dbReference>